<gene>
    <name evidence="2" type="ORF">LTR77_009758</name>
</gene>
<feature type="region of interest" description="Disordered" evidence="1">
    <location>
        <begin position="1"/>
        <end position="21"/>
    </location>
</feature>
<dbReference type="InterPro" id="IPR015943">
    <property type="entry name" value="WD40/YVTN_repeat-like_dom_sf"/>
</dbReference>
<dbReference type="Proteomes" id="UP001337655">
    <property type="component" value="Unassembled WGS sequence"/>
</dbReference>
<sequence>MALSTTCQGAHTTPSPSGHYLASIPPGTNKLRIHTTHAPDRCTDVSLRISAKDITGLQWNSESNRIVVASAKLIEVIDLDDADHRIRLDNGSGGFGRFANAEFVGSELLLVVWEFGKAKLWDLTTGKGVDLADVKGSCAGARWQLRPGREGRTGTLALLSRIGAEDVLNLYLPATQKLVGAVKLPTVDAQSIAWSPNGRWIGVLDVGTASRGVHFLTPDGNLYRSYPAAKESETLGLGIKAIVWAQNSQLVALTRFDGSIVLLNTRTFAPRAVIEHTTTIDQRANTSSELQAPIWEETVPASGERSYAVVPQPFSPPLSRTKTTTEPAELGIAEATFSCDGSWLATRDERMLNTVWIWNMATLNAHAVLVQHSNVRKLHWHPTRPDELLLDCGEGIAHFFSPISSNPPTIIPASISPTATLSYLHSPFDSNPAVLATTKSIFRILHPSGQLEDPPTPPPHREPASSSSSNPAKAAAEAEASFISGASEDSLFDVLSGRKPLPPKTDQSYTERIDFEVETEEDTSTGVDDTFREKRTNTTKPQQVERGVVDWEDDSEIF</sequence>
<dbReference type="PANTHER" id="PTHR16220:SF0">
    <property type="entry name" value="WD REPEAT-CONTAINING PROTEIN WRAP73"/>
    <property type="match status" value="1"/>
</dbReference>
<accession>A0AAV9NZX3</accession>
<feature type="region of interest" description="Disordered" evidence="1">
    <location>
        <begin position="447"/>
        <end position="478"/>
    </location>
</feature>
<evidence type="ECO:0000256" key="1">
    <source>
        <dbReference type="SAM" id="MobiDB-lite"/>
    </source>
</evidence>
<dbReference type="GO" id="GO:0005815">
    <property type="term" value="C:microtubule organizing center"/>
    <property type="evidence" value="ECO:0007669"/>
    <property type="project" value="TreeGrafter"/>
</dbReference>
<dbReference type="GO" id="GO:1990810">
    <property type="term" value="P:microtubule anchoring at mitotic spindle pole body"/>
    <property type="evidence" value="ECO:0007669"/>
    <property type="project" value="TreeGrafter"/>
</dbReference>
<feature type="region of interest" description="Disordered" evidence="1">
    <location>
        <begin position="497"/>
        <end position="542"/>
    </location>
</feature>
<dbReference type="GeneID" id="89931088"/>
<organism evidence="2 3">
    <name type="scientific">Saxophila tyrrhenica</name>
    <dbReference type="NCBI Taxonomy" id="1690608"/>
    <lineage>
        <taxon>Eukaryota</taxon>
        <taxon>Fungi</taxon>
        <taxon>Dikarya</taxon>
        <taxon>Ascomycota</taxon>
        <taxon>Pezizomycotina</taxon>
        <taxon>Dothideomycetes</taxon>
        <taxon>Dothideomycetidae</taxon>
        <taxon>Mycosphaerellales</taxon>
        <taxon>Extremaceae</taxon>
        <taxon>Saxophila</taxon>
    </lineage>
</organism>
<reference evidence="2 3" key="1">
    <citation type="submission" date="2023-08" db="EMBL/GenBank/DDBJ databases">
        <title>Black Yeasts Isolated from many extreme environments.</title>
        <authorList>
            <person name="Coleine C."/>
            <person name="Stajich J.E."/>
            <person name="Selbmann L."/>
        </authorList>
    </citation>
    <scope>NUCLEOTIDE SEQUENCE [LARGE SCALE GENOMIC DNA]</scope>
    <source>
        <strain evidence="2 3">CCFEE 5935</strain>
    </source>
</reference>
<proteinExistence type="predicted"/>
<evidence type="ECO:0000313" key="2">
    <source>
        <dbReference type="EMBL" id="KAK5164552.1"/>
    </source>
</evidence>
<dbReference type="RefSeq" id="XP_064654800.1">
    <property type="nucleotide sequence ID" value="XM_064806984.1"/>
</dbReference>
<name>A0AAV9NZX3_9PEZI</name>
<feature type="compositionally biased region" description="Low complexity" evidence="1">
    <location>
        <begin position="464"/>
        <end position="478"/>
    </location>
</feature>
<evidence type="ECO:0000313" key="3">
    <source>
        <dbReference type="Proteomes" id="UP001337655"/>
    </source>
</evidence>
<dbReference type="EMBL" id="JAVRRT010000019">
    <property type="protein sequence ID" value="KAK5164552.1"/>
    <property type="molecule type" value="Genomic_DNA"/>
</dbReference>
<dbReference type="PANTHER" id="PTHR16220">
    <property type="entry name" value="WD REPEAT PROTEIN 8-RELATED"/>
    <property type="match status" value="1"/>
</dbReference>
<dbReference type="InterPro" id="IPR052778">
    <property type="entry name" value="Centrosome-WD_assoc"/>
</dbReference>
<dbReference type="SUPFAM" id="SSF82171">
    <property type="entry name" value="DPP6 N-terminal domain-like"/>
    <property type="match status" value="1"/>
</dbReference>
<dbReference type="Gene3D" id="2.130.10.10">
    <property type="entry name" value="YVTN repeat-like/Quinoprotein amine dehydrogenase"/>
    <property type="match status" value="2"/>
</dbReference>
<dbReference type="AlphaFoldDB" id="A0AAV9NZX3"/>
<feature type="compositionally biased region" description="Polar residues" evidence="1">
    <location>
        <begin position="1"/>
        <end position="16"/>
    </location>
</feature>
<protein>
    <submittedName>
        <fullName evidence="2">Uncharacterized protein</fullName>
    </submittedName>
</protein>
<keyword evidence="3" id="KW-1185">Reference proteome</keyword>
<comment type="caution">
    <text evidence="2">The sequence shown here is derived from an EMBL/GenBank/DDBJ whole genome shotgun (WGS) entry which is preliminary data.</text>
</comment>
<dbReference type="GO" id="GO:1990811">
    <property type="term" value="C:MWP complex"/>
    <property type="evidence" value="ECO:0007669"/>
    <property type="project" value="TreeGrafter"/>
</dbReference>